<reference evidence="1" key="2">
    <citation type="journal article" date="2015" name="Data Brief">
        <title>Shoot transcriptome of the giant reed, Arundo donax.</title>
        <authorList>
            <person name="Barrero R.A."/>
            <person name="Guerrero F.D."/>
            <person name="Moolhuijzen P."/>
            <person name="Goolsby J.A."/>
            <person name="Tidwell J."/>
            <person name="Bellgard S.E."/>
            <person name="Bellgard M.I."/>
        </authorList>
    </citation>
    <scope>NUCLEOTIDE SEQUENCE</scope>
    <source>
        <tissue evidence="1">Shoot tissue taken approximately 20 cm above the soil surface</tissue>
    </source>
</reference>
<accession>A0A0A9FQG3</accession>
<evidence type="ECO:0000313" key="1">
    <source>
        <dbReference type="EMBL" id="JAE14537.1"/>
    </source>
</evidence>
<reference evidence="1" key="1">
    <citation type="submission" date="2014-09" db="EMBL/GenBank/DDBJ databases">
        <authorList>
            <person name="Magalhaes I.L.F."/>
            <person name="Oliveira U."/>
            <person name="Santos F.R."/>
            <person name="Vidigal T.H.D.A."/>
            <person name="Brescovit A.D."/>
            <person name="Santos A.J."/>
        </authorList>
    </citation>
    <scope>NUCLEOTIDE SEQUENCE</scope>
    <source>
        <tissue evidence="1">Shoot tissue taken approximately 20 cm above the soil surface</tissue>
    </source>
</reference>
<organism evidence="1">
    <name type="scientific">Arundo donax</name>
    <name type="common">Giant reed</name>
    <name type="synonym">Donax arundinaceus</name>
    <dbReference type="NCBI Taxonomy" id="35708"/>
    <lineage>
        <taxon>Eukaryota</taxon>
        <taxon>Viridiplantae</taxon>
        <taxon>Streptophyta</taxon>
        <taxon>Embryophyta</taxon>
        <taxon>Tracheophyta</taxon>
        <taxon>Spermatophyta</taxon>
        <taxon>Magnoliopsida</taxon>
        <taxon>Liliopsida</taxon>
        <taxon>Poales</taxon>
        <taxon>Poaceae</taxon>
        <taxon>PACMAD clade</taxon>
        <taxon>Arundinoideae</taxon>
        <taxon>Arundineae</taxon>
        <taxon>Arundo</taxon>
    </lineage>
</organism>
<dbReference type="EMBL" id="GBRH01183359">
    <property type="protein sequence ID" value="JAE14537.1"/>
    <property type="molecule type" value="Transcribed_RNA"/>
</dbReference>
<sequence length="30" mass="3423">MDGYMNMRASLSVHPIRHISFCLDSRVQSA</sequence>
<name>A0A0A9FQG3_ARUDO</name>
<dbReference type="AlphaFoldDB" id="A0A0A9FQG3"/>
<proteinExistence type="predicted"/>
<protein>
    <submittedName>
        <fullName evidence="1">Uncharacterized protein</fullName>
    </submittedName>
</protein>